<dbReference type="InterPro" id="IPR036388">
    <property type="entry name" value="WH-like_DNA-bd_sf"/>
</dbReference>
<dbReference type="Gene3D" id="1.10.10.10">
    <property type="entry name" value="Winged helix-like DNA-binding domain superfamily/Winged helix DNA-binding domain"/>
    <property type="match status" value="1"/>
</dbReference>
<dbReference type="PANTHER" id="PTHR18964">
    <property type="entry name" value="ROK (REPRESSOR, ORF, KINASE) FAMILY"/>
    <property type="match status" value="1"/>
</dbReference>
<dbReference type="Pfam" id="PF00480">
    <property type="entry name" value="ROK"/>
    <property type="match status" value="1"/>
</dbReference>
<dbReference type="PANTHER" id="PTHR18964:SF149">
    <property type="entry name" value="BIFUNCTIONAL UDP-N-ACETYLGLUCOSAMINE 2-EPIMERASE_N-ACETYLMANNOSAMINE KINASE"/>
    <property type="match status" value="1"/>
</dbReference>
<reference evidence="2 3" key="1">
    <citation type="submission" date="2019-07" db="EMBL/GenBank/DDBJ databases">
        <title>Complete Genome Sequence of Leptotrichia goodfellowii Strain JCM 16774.</title>
        <authorList>
            <person name="Watanabe S."/>
            <person name="Cui L."/>
        </authorList>
    </citation>
    <scope>NUCLEOTIDE SEQUENCE [LARGE SCALE GENOMIC DNA]</scope>
    <source>
        <strain evidence="2 3">JCM16774</strain>
    </source>
</reference>
<evidence type="ECO:0000313" key="3">
    <source>
        <dbReference type="Proteomes" id="UP000321606"/>
    </source>
</evidence>
<dbReference type="PROSITE" id="PS01125">
    <property type="entry name" value="ROK"/>
    <property type="match status" value="1"/>
</dbReference>
<dbReference type="STRING" id="714315.GCA_000516535_01967"/>
<dbReference type="Gene3D" id="3.30.420.40">
    <property type="match status" value="2"/>
</dbReference>
<dbReference type="InterPro" id="IPR049874">
    <property type="entry name" value="ROK_cs"/>
</dbReference>
<dbReference type="EMBL" id="AP019822">
    <property type="protein sequence ID" value="BBM37014.1"/>
    <property type="molecule type" value="Genomic_DNA"/>
</dbReference>
<sequence>MELVPNNYHKKILSYIYSQKKVTKVQLSKYIDVTIPTVTLYLNELVKIGLIKESGVINSESGRKPVIFEINPENIYTVGIEIRQESLTLIILNLNLCTIYKLQEKYNINNLEEELKNIIYKSIVHSKITIDQILGIGIAFPGIVNDRKLKLEESPIVNIKDYSLEGLKETFKMPIYIGNEADYAAYAENLIGSSKQYRNSIYLSIYEGIGGGIIMENSIYSGSLQHAGEIGHMVIDYKGRQCECGRKGCWDKYVSSKIIDKLIKENNLKGLDELIDIYEKKSNNNIFNQMNEYFDYLATGIMNLFLIFDLDCVIVGGIWAPYENKIKPILIEKIKKENCKLGKNSEKIIFPKLLTKASAIGAGIIPFSNIYDFNLILRGME</sequence>
<dbReference type="KEGG" id="lgo:JCM16774_1960"/>
<dbReference type="SUPFAM" id="SSF53067">
    <property type="entry name" value="Actin-like ATPase domain"/>
    <property type="match status" value="1"/>
</dbReference>
<dbReference type="RefSeq" id="WP_006808251.1">
    <property type="nucleotide sequence ID" value="NZ_AP019822.1"/>
</dbReference>
<protein>
    <submittedName>
        <fullName evidence="2">ROK family protein</fullName>
    </submittedName>
</protein>
<dbReference type="Pfam" id="PF13412">
    <property type="entry name" value="HTH_24"/>
    <property type="match status" value="1"/>
</dbReference>
<dbReference type="InterPro" id="IPR000600">
    <property type="entry name" value="ROK"/>
</dbReference>
<gene>
    <name evidence="2" type="ORF">JCM16774_1960</name>
</gene>
<name>A0A510JCR3_9FUSO</name>
<evidence type="ECO:0000256" key="1">
    <source>
        <dbReference type="ARBA" id="ARBA00006479"/>
    </source>
</evidence>
<organism evidence="2 3">
    <name type="scientific">Pseudoleptotrichia goodfellowii</name>
    <dbReference type="NCBI Taxonomy" id="157692"/>
    <lineage>
        <taxon>Bacteria</taxon>
        <taxon>Fusobacteriati</taxon>
        <taxon>Fusobacteriota</taxon>
        <taxon>Fusobacteriia</taxon>
        <taxon>Fusobacteriales</taxon>
        <taxon>Leptotrichiaceae</taxon>
        <taxon>Pseudoleptotrichia</taxon>
    </lineage>
</organism>
<dbReference type="InterPro" id="IPR036390">
    <property type="entry name" value="WH_DNA-bd_sf"/>
</dbReference>
<evidence type="ECO:0000313" key="2">
    <source>
        <dbReference type="EMBL" id="BBM37014.1"/>
    </source>
</evidence>
<dbReference type="SUPFAM" id="SSF46785">
    <property type="entry name" value="Winged helix' DNA-binding domain"/>
    <property type="match status" value="1"/>
</dbReference>
<comment type="similarity">
    <text evidence="1">Belongs to the ROK (NagC/XylR) family.</text>
</comment>
<dbReference type="Proteomes" id="UP000321606">
    <property type="component" value="Chromosome"/>
</dbReference>
<accession>A0A510JCR3</accession>
<dbReference type="AlphaFoldDB" id="A0A510JCR3"/>
<proteinExistence type="inferred from homology"/>
<dbReference type="InterPro" id="IPR043129">
    <property type="entry name" value="ATPase_NBD"/>
</dbReference>
<dbReference type="OrthoDB" id="9796533at2"/>